<keyword evidence="2" id="KW-0689">Ribosomal protein</keyword>
<comment type="similarity">
    <text evidence="1">Belongs to the eukaryotic ribosomal protein eS19 family.</text>
</comment>
<reference evidence="5" key="2">
    <citation type="submission" date="2015-01" db="EMBL/GenBank/DDBJ databases">
        <title>Evolutionary Origins and Diversification of the Mycorrhizal Mutualists.</title>
        <authorList>
            <consortium name="DOE Joint Genome Institute"/>
            <consortium name="Mycorrhizal Genomics Consortium"/>
            <person name="Kohler A."/>
            <person name="Kuo A."/>
            <person name="Nagy L.G."/>
            <person name="Floudas D."/>
            <person name="Copeland A."/>
            <person name="Barry K.W."/>
            <person name="Cichocki N."/>
            <person name="Veneault-Fourrey C."/>
            <person name="LaButti K."/>
            <person name="Lindquist E.A."/>
            <person name="Lipzen A."/>
            <person name="Lundell T."/>
            <person name="Morin E."/>
            <person name="Murat C."/>
            <person name="Riley R."/>
            <person name="Ohm R."/>
            <person name="Sun H."/>
            <person name="Tunlid A."/>
            <person name="Henrissat B."/>
            <person name="Grigoriev I.V."/>
            <person name="Hibbett D.S."/>
            <person name="Martin F."/>
        </authorList>
    </citation>
    <scope>NUCLEOTIDE SEQUENCE [LARGE SCALE GENOMIC DNA]</scope>
    <source>
        <strain evidence="5">Foug A</strain>
    </source>
</reference>
<proteinExistence type="inferred from homology"/>
<evidence type="ECO:0000313" key="4">
    <source>
        <dbReference type="EMBL" id="KIM53771.1"/>
    </source>
</evidence>
<dbReference type="EMBL" id="KN822171">
    <property type="protein sequence ID" value="KIM53771.1"/>
    <property type="molecule type" value="Genomic_DNA"/>
</dbReference>
<dbReference type="OrthoDB" id="428974at2759"/>
<dbReference type="SMART" id="SM01413">
    <property type="entry name" value="Ribosomal_S19e"/>
    <property type="match status" value="1"/>
</dbReference>
<keyword evidence="5" id="KW-1185">Reference proteome</keyword>
<dbReference type="GO" id="GO:0003735">
    <property type="term" value="F:structural constituent of ribosome"/>
    <property type="evidence" value="ECO:0007669"/>
    <property type="project" value="InterPro"/>
</dbReference>
<dbReference type="HOGENOM" id="CLU_1975884_0_0_1"/>
<dbReference type="InParanoid" id="A0A0C3DCF8"/>
<dbReference type="STRING" id="1036808.A0A0C3DCF8"/>
<evidence type="ECO:0000256" key="2">
    <source>
        <dbReference type="ARBA" id="ARBA00022980"/>
    </source>
</evidence>
<sequence>EFRAEAFISAYASHLKQSGKLEIPTWVDIIKTGSFIYDPDWFYICAGQLLLFTILLKLQITKTAIVQHIYLCKDIGRVSTLTKLHTETVCLPCRWASAAVQRKVCRALENIELKTTDEELARMANAT</sequence>
<evidence type="ECO:0000256" key="1">
    <source>
        <dbReference type="ARBA" id="ARBA00010014"/>
    </source>
</evidence>
<dbReference type="InterPro" id="IPR001266">
    <property type="entry name" value="Ribosomal_eS19"/>
</dbReference>
<dbReference type="InterPro" id="IPR036390">
    <property type="entry name" value="WH_DNA-bd_sf"/>
</dbReference>
<evidence type="ECO:0000256" key="3">
    <source>
        <dbReference type="ARBA" id="ARBA00023274"/>
    </source>
</evidence>
<dbReference type="Proteomes" id="UP000053989">
    <property type="component" value="Unassembled WGS sequence"/>
</dbReference>
<accession>A0A0C3DCF8</accession>
<reference evidence="4 5" key="1">
    <citation type="submission" date="2014-04" db="EMBL/GenBank/DDBJ databases">
        <authorList>
            <consortium name="DOE Joint Genome Institute"/>
            <person name="Kuo A."/>
            <person name="Kohler A."/>
            <person name="Nagy L.G."/>
            <person name="Floudas D."/>
            <person name="Copeland A."/>
            <person name="Barry K.W."/>
            <person name="Cichocki N."/>
            <person name="Veneault-Fourrey C."/>
            <person name="LaButti K."/>
            <person name="Lindquist E.A."/>
            <person name="Lipzen A."/>
            <person name="Lundell T."/>
            <person name="Morin E."/>
            <person name="Murat C."/>
            <person name="Sun H."/>
            <person name="Tunlid A."/>
            <person name="Henrissat B."/>
            <person name="Grigoriev I.V."/>
            <person name="Hibbett D.S."/>
            <person name="Martin F."/>
            <person name="Nordberg H.P."/>
            <person name="Cantor M.N."/>
            <person name="Hua S.X."/>
        </authorList>
    </citation>
    <scope>NUCLEOTIDE SEQUENCE [LARGE SCALE GENOMIC DNA]</scope>
    <source>
        <strain evidence="4 5">Foug A</strain>
    </source>
</reference>
<dbReference type="GO" id="GO:0006412">
    <property type="term" value="P:translation"/>
    <property type="evidence" value="ECO:0007669"/>
    <property type="project" value="InterPro"/>
</dbReference>
<dbReference type="InterPro" id="IPR036388">
    <property type="entry name" value="WH-like_DNA-bd_sf"/>
</dbReference>
<dbReference type="GO" id="GO:0005840">
    <property type="term" value="C:ribosome"/>
    <property type="evidence" value="ECO:0007669"/>
    <property type="project" value="UniProtKB-KW"/>
</dbReference>
<dbReference type="Gene3D" id="1.10.10.10">
    <property type="entry name" value="Winged helix-like DNA-binding domain superfamily/Winged helix DNA-binding domain"/>
    <property type="match status" value="1"/>
</dbReference>
<organism evidence="4 5">
    <name type="scientific">Scleroderma citrinum Foug A</name>
    <dbReference type="NCBI Taxonomy" id="1036808"/>
    <lineage>
        <taxon>Eukaryota</taxon>
        <taxon>Fungi</taxon>
        <taxon>Dikarya</taxon>
        <taxon>Basidiomycota</taxon>
        <taxon>Agaricomycotina</taxon>
        <taxon>Agaricomycetes</taxon>
        <taxon>Agaricomycetidae</taxon>
        <taxon>Boletales</taxon>
        <taxon>Sclerodermatineae</taxon>
        <taxon>Sclerodermataceae</taxon>
        <taxon>Scleroderma</taxon>
    </lineage>
</organism>
<keyword evidence="3" id="KW-0687">Ribonucleoprotein</keyword>
<dbReference type="SUPFAM" id="SSF46785">
    <property type="entry name" value="Winged helix' DNA-binding domain"/>
    <property type="match status" value="1"/>
</dbReference>
<evidence type="ECO:0000313" key="5">
    <source>
        <dbReference type="Proteomes" id="UP000053989"/>
    </source>
</evidence>
<protein>
    <submittedName>
        <fullName evidence="4">Uncharacterized protein</fullName>
    </submittedName>
</protein>
<gene>
    <name evidence="4" type="ORF">SCLCIDRAFT_1156226</name>
</gene>
<dbReference type="AlphaFoldDB" id="A0A0C3DCF8"/>
<dbReference type="Pfam" id="PF01090">
    <property type="entry name" value="Ribosomal_S19e"/>
    <property type="match status" value="1"/>
</dbReference>
<dbReference type="GO" id="GO:1990904">
    <property type="term" value="C:ribonucleoprotein complex"/>
    <property type="evidence" value="ECO:0007669"/>
    <property type="project" value="UniProtKB-KW"/>
</dbReference>
<name>A0A0C3DCF8_9AGAM</name>
<feature type="non-terminal residue" evidence="4">
    <location>
        <position position="1"/>
    </location>
</feature>